<keyword evidence="5" id="KW-0862">Zinc</keyword>
<feature type="domain" description="C2H2-type" evidence="12">
    <location>
        <begin position="413"/>
        <end position="440"/>
    </location>
</feature>
<dbReference type="GO" id="GO:0000978">
    <property type="term" value="F:RNA polymerase II cis-regulatory region sequence-specific DNA binding"/>
    <property type="evidence" value="ECO:0007669"/>
    <property type="project" value="TreeGrafter"/>
</dbReference>
<evidence type="ECO:0000313" key="14">
    <source>
        <dbReference type="Proteomes" id="UP000242188"/>
    </source>
</evidence>
<evidence type="ECO:0000256" key="9">
    <source>
        <dbReference type="ARBA" id="ARBA00023242"/>
    </source>
</evidence>
<protein>
    <submittedName>
        <fullName evidence="13">Zinc finger protein 648</fullName>
    </submittedName>
</protein>
<feature type="domain" description="C2H2-type" evidence="12">
    <location>
        <begin position="357"/>
        <end position="384"/>
    </location>
</feature>
<evidence type="ECO:0000256" key="11">
    <source>
        <dbReference type="SAM" id="MobiDB-lite"/>
    </source>
</evidence>
<keyword evidence="6" id="KW-0805">Transcription regulation</keyword>
<dbReference type="STRING" id="6573.A0A210QFQ8"/>
<dbReference type="Pfam" id="PF00096">
    <property type="entry name" value="zf-C2H2"/>
    <property type="match status" value="3"/>
</dbReference>
<feature type="region of interest" description="Disordered" evidence="11">
    <location>
        <begin position="252"/>
        <end position="300"/>
    </location>
</feature>
<feature type="compositionally biased region" description="Polar residues" evidence="11">
    <location>
        <begin position="340"/>
        <end position="352"/>
    </location>
</feature>
<dbReference type="SUPFAM" id="SSF57667">
    <property type="entry name" value="beta-beta-alpha zinc fingers"/>
    <property type="match status" value="3"/>
</dbReference>
<dbReference type="FunFam" id="3.30.160.60:FF:001228">
    <property type="entry name" value="Zinc finger protein 236"/>
    <property type="match status" value="1"/>
</dbReference>
<keyword evidence="2" id="KW-0479">Metal-binding</keyword>
<keyword evidence="7" id="KW-0238">DNA-binding</keyword>
<dbReference type="AlphaFoldDB" id="A0A210QFQ8"/>
<reference evidence="13 14" key="1">
    <citation type="journal article" date="2017" name="Nat. Ecol. Evol.">
        <title>Scallop genome provides insights into evolution of bilaterian karyotype and development.</title>
        <authorList>
            <person name="Wang S."/>
            <person name="Zhang J."/>
            <person name="Jiao W."/>
            <person name="Li J."/>
            <person name="Xun X."/>
            <person name="Sun Y."/>
            <person name="Guo X."/>
            <person name="Huan P."/>
            <person name="Dong B."/>
            <person name="Zhang L."/>
            <person name="Hu X."/>
            <person name="Sun X."/>
            <person name="Wang J."/>
            <person name="Zhao C."/>
            <person name="Wang Y."/>
            <person name="Wang D."/>
            <person name="Huang X."/>
            <person name="Wang R."/>
            <person name="Lv J."/>
            <person name="Li Y."/>
            <person name="Zhang Z."/>
            <person name="Liu B."/>
            <person name="Lu W."/>
            <person name="Hui Y."/>
            <person name="Liang J."/>
            <person name="Zhou Z."/>
            <person name="Hou R."/>
            <person name="Li X."/>
            <person name="Liu Y."/>
            <person name="Li H."/>
            <person name="Ning X."/>
            <person name="Lin Y."/>
            <person name="Zhao L."/>
            <person name="Xing Q."/>
            <person name="Dou J."/>
            <person name="Li Y."/>
            <person name="Mao J."/>
            <person name="Guo H."/>
            <person name="Dou H."/>
            <person name="Li T."/>
            <person name="Mu C."/>
            <person name="Jiang W."/>
            <person name="Fu Q."/>
            <person name="Fu X."/>
            <person name="Miao Y."/>
            <person name="Liu J."/>
            <person name="Yu Q."/>
            <person name="Li R."/>
            <person name="Liao H."/>
            <person name="Li X."/>
            <person name="Kong Y."/>
            <person name="Jiang Z."/>
            <person name="Chourrout D."/>
            <person name="Li R."/>
            <person name="Bao Z."/>
        </authorList>
    </citation>
    <scope>NUCLEOTIDE SEQUENCE [LARGE SCALE GENOMIC DNA]</scope>
    <source>
        <strain evidence="13 14">PY_sf001</strain>
    </source>
</reference>
<keyword evidence="8" id="KW-0804">Transcription</keyword>
<keyword evidence="3" id="KW-0677">Repeat</keyword>
<dbReference type="FunFam" id="3.30.160.60:FF:000340">
    <property type="entry name" value="zinc finger protein 473 isoform X1"/>
    <property type="match status" value="1"/>
</dbReference>
<feature type="compositionally biased region" description="Basic residues" evidence="11">
    <location>
        <begin position="262"/>
        <end position="272"/>
    </location>
</feature>
<organism evidence="13 14">
    <name type="scientific">Mizuhopecten yessoensis</name>
    <name type="common">Japanese scallop</name>
    <name type="synonym">Patinopecten yessoensis</name>
    <dbReference type="NCBI Taxonomy" id="6573"/>
    <lineage>
        <taxon>Eukaryota</taxon>
        <taxon>Metazoa</taxon>
        <taxon>Spiralia</taxon>
        <taxon>Lophotrochozoa</taxon>
        <taxon>Mollusca</taxon>
        <taxon>Bivalvia</taxon>
        <taxon>Autobranchia</taxon>
        <taxon>Pteriomorphia</taxon>
        <taxon>Pectinida</taxon>
        <taxon>Pectinoidea</taxon>
        <taxon>Pectinidae</taxon>
        <taxon>Mizuhopecten</taxon>
    </lineage>
</organism>
<feature type="region of interest" description="Disordered" evidence="11">
    <location>
        <begin position="325"/>
        <end position="352"/>
    </location>
</feature>
<evidence type="ECO:0000256" key="2">
    <source>
        <dbReference type="ARBA" id="ARBA00022723"/>
    </source>
</evidence>
<dbReference type="GO" id="GO:0005634">
    <property type="term" value="C:nucleus"/>
    <property type="evidence" value="ECO:0007669"/>
    <property type="project" value="UniProtKB-SubCell"/>
</dbReference>
<evidence type="ECO:0000256" key="8">
    <source>
        <dbReference type="ARBA" id="ARBA00023163"/>
    </source>
</evidence>
<dbReference type="PROSITE" id="PS50157">
    <property type="entry name" value="ZINC_FINGER_C2H2_2"/>
    <property type="match status" value="4"/>
</dbReference>
<evidence type="ECO:0000256" key="1">
    <source>
        <dbReference type="ARBA" id="ARBA00004123"/>
    </source>
</evidence>
<accession>A0A210QFQ8</accession>
<dbReference type="InterPro" id="IPR036236">
    <property type="entry name" value="Znf_C2H2_sf"/>
</dbReference>
<comment type="subcellular location">
    <subcellularLocation>
        <location evidence="1">Nucleus</location>
    </subcellularLocation>
</comment>
<dbReference type="GO" id="GO:0008270">
    <property type="term" value="F:zinc ion binding"/>
    <property type="evidence" value="ECO:0007669"/>
    <property type="project" value="UniProtKB-KW"/>
</dbReference>
<gene>
    <name evidence="13" type="ORF">KP79_PYT06787</name>
</gene>
<dbReference type="Gene3D" id="3.30.160.60">
    <property type="entry name" value="Classic Zinc Finger"/>
    <property type="match status" value="3"/>
</dbReference>
<evidence type="ECO:0000256" key="6">
    <source>
        <dbReference type="ARBA" id="ARBA00023015"/>
    </source>
</evidence>
<feature type="domain" description="C2H2-type" evidence="12">
    <location>
        <begin position="385"/>
        <end position="412"/>
    </location>
</feature>
<evidence type="ECO:0000256" key="4">
    <source>
        <dbReference type="ARBA" id="ARBA00022771"/>
    </source>
</evidence>
<dbReference type="InterPro" id="IPR013087">
    <property type="entry name" value="Znf_C2H2_type"/>
</dbReference>
<keyword evidence="14" id="KW-1185">Reference proteome</keyword>
<keyword evidence="9" id="KW-0539">Nucleus</keyword>
<dbReference type="PROSITE" id="PS00028">
    <property type="entry name" value="ZINC_FINGER_C2H2_1"/>
    <property type="match status" value="4"/>
</dbReference>
<feature type="compositionally biased region" description="Basic and acidic residues" evidence="11">
    <location>
        <begin position="273"/>
        <end position="284"/>
    </location>
</feature>
<dbReference type="OrthoDB" id="6113415at2759"/>
<dbReference type="EMBL" id="NEDP02003858">
    <property type="protein sequence ID" value="OWF47584.1"/>
    <property type="molecule type" value="Genomic_DNA"/>
</dbReference>
<dbReference type="SMART" id="SM00355">
    <property type="entry name" value="ZnF_C2H2"/>
    <property type="match status" value="4"/>
</dbReference>
<name>A0A210QFQ8_MIZYE</name>
<evidence type="ECO:0000259" key="12">
    <source>
        <dbReference type="PROSITE" id="PS50157"/>
    </source>
</evidence>
<evidence type="ECO:0000256" key="5">
    <source>
        <dbReference type="ARBA" id="ARBA00022833"/>
    </source>
</evidence>
<dbReference type="Proteomes" id="UP000242188">
    <property type="component" value="Unassembled WGS sequence"/>
</dbReference>
<dbReference type="PANTHER" id="PTHR23226">
    <property type="entry name" value="ZINC FINGER AND SCAN DOMAIN-CONTAINING"/>
    <property type="match status" value="1"/>
</dbReference>
<dbReference type="Pfam" id="PF13894">
    <property type="entry name" value="zf-C2H2_4"/>
    <property type="match status" value="1"/>
</dbReference>
<comment type="caution">
    <text evidence="13">The sequence shown here is derived from an EMBL/GenBank/DDBJ whole genome shotgun (WGS) entry which is preliminary data.</text>
</comment>
<evidence type="ECO:0000256" key="10">
    <source>
        <dbReference type="PROSITE-ProRule" id="PRU00042"/>
    </source>
</evidence>
<feature type="compositionally biased region" description="Acidic residues" evidence="11">
    <location>
        <begin position="286"/>
        <end position="300"/>
    </location>
</feature>
<dbReference type="PANTHER" id="PTHR23226:SF416">
    <property type="entry name" value="FI01424P"/>
    <property type="match status" value="1"/>
</dbReference>
<evidence type="ECO:0000256" key="3">
    <source>
        <dbReference type="ARBA" id="ARBA00022737"/>
    </source>
</evidence>
<feature type="compositionally biased region" description="Basic residues" evidence="11">
    <location>
        <begin position="327"/>
        <end position="339"/>
    </location>
</feature>
<dbReference type="GO" id="GO:0000981">
    <property type="term" value="F:DNA-binding transcription factor activity, RNA polymerase II-specific"/>
    <property type="evidence" value="ECO:0007669"/>
    <property type="project" value="TreeGrafter"/>
</dbReference>
<evidence type="ECO:0000256" key="7">
    <source>
        <dbReference type="ARBA" id="ARBA00023125"/>
    </source>
</evidence>
<sequence length="451" mass="50767">MYEQPVEVLTSGTSILQDGPETNTTTVPELFQDPIPKHLLAESPPSRLPKTVTMQLSTSTSTTIHQDLKLPHQLLVTRHGLVSPSSSPEKLSVKVEQSNLVHMMDTFPYSDDADKALMKIVSTDNKIPDNKRIDVSGGSTQNNESNDFDADINTIVITNDETGEIKMTFSDNAVGQYEEIEEKSDQKESEQSIGEEVGMCPFTTLLEKEDKVNGLSPTRKSDRSIKLNSAFGEEDGRKIPGFGRVLAAHMMKEAGSQSTKTGGKKTKVKRSRKQVDPKKTKLSVDDVYESEEGEGVESDGDLSKDLLKVRMLKCDSCGKHFLDKQKLQTHKKTHNKRKNSQSVSATSSHNNGSKKVYPCEVCGYTFRRREHWRRHRLTHLDTTPYKCPVCDRGFKRAEHVRRHQTVHTRIKAFDCNSCDKKFTRSEHLKKHMLLHLGKTPFARKKKSVADS</sequence>
<evidence type="ECO:0000313" key="13">
    <source>
        <dbReference type="EMBL" id="OWF47584.1"/>
    </source>
</evidence>
<proteinExistence type="predicted"/>
<keyword evidence="4 10" id="KW-0863">Zinc-finger</keyword>
<feature type="domain" description="C2H2-type" evidence="12">
    <location>
        <begin position="312"/>
        <end position="339"/>
    </location>
</feature>
<dbReference type="FunFam" id="3.30.160.60:FF:000065">
    <property type="entry name" value="B-cell CLL/lymphoma 6, member B"/>
    <property type="match status" value="1"/>
</dbReference>